<dbReference type="GO" id="GO:0008270">
    <property type="term" value="F:zinc ion binding"/>
    <property type="evidence" value="ECO:0007669"/>
    <property type="project" value="UniProtKB-KW"/>
</dbReference>
<dbReference type="FunFam" id="3.30.160.60:FF:000352">
    <property type="entry name" value="zinc finger protein 3 homolog"/>
    <property type="match status" value="1"/>
</dbReference>
<keyword evidence="4" id="KW-0479">Metal-binding</keyword>
<dbReference type="AlphaFoldDB" id="A0A5F8HG07"/>
<evidence type="ECO:0000256" key="3">
    <source>
        <dbReference type="ARBA" id="ARBA00006991"/>
    </source>
</evidence>
<dbReference type="InterPro" id="IPR001909">
    <property type="entry name" value="KRAB"/>
</dbReference>
<dbReference type="PROSITE" id="PS50805">
    <property type="entry name" value="KRAB"/>
    <property type="match status" value="1"/>
</dbReference>
<comment type="subcellular location">
    <subcellularLocation>
        <location evidence="2">Nucleus</location>
    </subcellularLocation>
</comment>
<dbReference type="InParanoid" id="A0A5F8HG07"/>
<evidence type="ECO:0000256" key="12">
    <source>
        <dbReference type="PROSITE-ProRule" id="PRU00042"/>
    </source>
</evidence>
<feature type="domain" description="C2H2-type" evidence="13">
    <location>
        <begin position="302"/>
        <end position="329"/>
    </location>
</feature>
<dbReference type="CDD" id="cd07765">
    <property type="entry name" value="KRAB_A-box"/>
    <property type="match status" value="1"/>
</dbReference>
<dbReference type="Pfam" id="PF13465">
    <property type="entry name" value="zf-H2C2_2"/>
    <property type="match status" value="2"/>
</dbReference>
<evidence type="ECO:0008006" key="17">
    <source>
        <dbReference type="Google" id="ProtNLM"/>
    </source>
</evidence>
<reference evidence="15 16" key="1">
    <citation type="journal article" date="2007" name="Nature">
        <title>Genome of the marsupial Monodelphis domestica reveals innovation in non-coding sequences.</title>
        <authorList>
            <person name="Mikkelsen T.S."/>
            <person name="Wakefield M.J."/>
            <person name="Aken B."/>
            <person name="Amemiya C.T."/>
            <person name="Chang J.L."/>
            <person name="Duke S."/>
            <person name="Garber M."/>
            <person name="Gentles A.J."/>
            <person name="Goodstadt L."/>
            <person name="Heger A."/>
            <person name="Jurka J."/>
            <person name="Kamal M."/>
            <person name="Mauceli E."/>
            <person name="Searle S.M."/>
            <person name="Sharpe T."/>
            <person name="Baker M.L."/>
            <person name="Batzer M.A."/>
            <person name="Benos P.V."/>
            <person name="Belov K."/>
            <person name="Clamp M."/>
            <person name="Cook A."/>
            <person name="Cuff J."/>
            <person name="Das R."/>
            <person name="Davidow L."/>
            <person name="Deakin J.E."/>
            <person name="Fazzari M.J."/>
            <person name="Glass J.L."/>
            <person name="Grabherr M."/>
            <person name="Greally J.M."/>
            <person name="Gu W."/>
            <person name="Hore T.A."/>
            <person name="Huttley G.A."/>
            <person name="Kleber M."/>
            <person name="Jirtle R.L."/>
            <person name="Koina E."/>
            <person name="Lee J.T."/>
            <person name="Mahony S."/>
            <person name="Marra M.A."/>
            <person name="Miller R.D."/>
            <person name="Nicholls R.D."/>
            <person name="Oda M."/>
            <person name="Papenfuss A.T."/>
            <person name="Parra Z.E."/>
            <person name="Pollock D.D."/>
            <person name="Ray D.A."/>
            <person name="Schein J.E."/>
            <person name="Speed T.P."/>
            <person name="Thompson K."/>
            <person name="VandeBerg J.L."/>
            <person name="Wade C.M."/>
            <person name="Walker J.A."/>
            <person name="Waters P.D."/>
            <person name="Webber C."/>
            <person name="Weidman J.R."/>
            <person name="Xie X."/>
            <person name="Zody M.C."/>
            <person name="Baldwin J."/>
            <person name="Abdouelleil A."/>
            <person name="Abdulkadir J."/>
            <person name="Abebe A."/>
            <person name="Abera B."/>
            <person name="Abreu J."/>
            <person name="Acer S.C."/>
            <person name="Aftuck L."/>
            <person name="Alexander A."/>
            <person name="An P."/>
            <person name="Anderson E."/>
            <person name="Anderson S."/>
            <person name="Arachi H."/>
            <person name="Azer M."/>
            <person name="Bachantsang P."/>
            <person name="Barry A."/>
            <person name="Bayul T."/>
            <person name="Berlin A."/>
            <person name="Bessette D."/>
            <person name="Bloom T."/>
            <person name="Bloom T."/>
            <person name="Boguslavskiy L."/>
            <person name="Bonnet C."/>
            <person name="Boukhgalter B."/>
            <person name="Bourzgui I."/>
            <person name="Brown A."/>
            <person name="Cahill P."/>
            <person name="Channer S."/>
            <person name="Cheshatsang Y."/>
            <person name="Chuda L."/>
            <person name="Citroen M."/>
            <person name="Collymore A."/>
            <person name="Cooke P."/>
            <person name="Costello M."/>
            <person name="D'Aco K."/>
            <person name="Daza R."/>
            <person name="De Haan G."/>
            <person name="DeGray S."/>
            <person name="DeMaso C."/>
            <person name="Dhargay N."/>
            <person name="Dooley K."/>
            <person name="Dooley E."/>
            <person name="Doricent M."/>
            <person name="Dorje P."/>
            <person name="Dorjee K."/>
            <person name="Dupes A."/>
            <person name="Elong R."/>
            <person name="Falk J."/>
            <person name="Farina A."/>
            <person name="Faro S."/>
            <person name="Ferguson D."/>
            <person name="Fisher S."/>
            <person name="Foley C.D."/>
            <person name="Franke A."/>
            <person name="Friedrich D."/>
            <person name="Gadbois L."/>
            <person name="Gearin G."/>
            <person name="Gearin C.R."/>
            <person name="Giannoukos G."/>
            <person name="Goode T."/>
            <person name="Graham J."/>
            <person name="Grandbois E."/>
            <person name="Grewal S."/>
            <person name="Gyaltsen K."/>
            <person name="Hafez N."/>
            <person name="Hagos B."/>
            <person name="Hall J."/>
            <person name="Henson C."/>
            <person name="Hollinger A."/>
            <person name="Honan T."/>
            <person name="Huard M.D."/>
            <person name="Hughes L."/>
            <person name="Hurhula B."/>
            <person name="Husby M.E."/>
            <person name="Kamat A."/>
            <person name="Kanga B."/>
            <person name="Kashin S."/>
            <person name="Khazanovich D."/>
            <person name="Kisner P."/>
            <person name="Lance K."/>
            <person name="Lara M."/>
            <person name="Lee W."/>
            <person name="Lennon N."/>
            <person name="Letendre F."/>
            <person name="LeVine R."/>
            <person name="Lipovsky A."/>
            <person name="Liu X."/>
            <person name="Liu J."/>
            <person name="Liu S."/>
            <person name="Lokyitsang T."/>
            <person name="Lokyitsang Y."/>
            <person name="Lubonja R."/>
            <person name="Lui A."/>
            <person name="MacDonald P."/>
            <person name="Magnisalis V."/>
            <person name="Maru K."/>
            <person name="Matthews C."/>
            <person name="McCusker W."/>
            <person name="McDonough S."/>
            <person name="Mehta T."/>
            <person name="Meldrim J."/>
            <person name="Meneus L."/>
            <person name="Mihai O."/>
            <person name="Mihalev A."/>
            <person name="Mihova T."/>
            <person name="Mittelman R."/>
            <person name="Mlenga V."/>
            <person name="Montmayeur A."/>
            <person name="Mulrain L."/>
            <person name="Navidi A."/>
            <person name="Naylor J."/>
            <person name="Negash T."/>
            <person name="Nguyen T."/>
            <person name="Nguyen N."/>
            <person name="Nicol R."/>
            <person name="Norbu C."/>
            <person name="Norbu N."/>
            <person name="Novod N."/>
            <person name="O'Neill B."/>
            <person name="Osman S."/>
            <person name="Markiewicz E."/>
            <person name="Oyono O.L."/>
            <person name="Patti C."/>
            <person name="Phunkhang P."/>
            <person name="Pierre F."/>
            <person name="Priest M."/>
            <person name="Raghuraman S."/>
            <person name="Rege F."/>
            <person name="Reyes R."/>
            <person name="Rise C."/>
            <person name="Rogov P."/>
            <person name="Ross K."/>
            <person name="Ryan E."/>
            <person name="Settipalli S."/>
            <person name="Shea T."/>
            <person name="Sherpa N."/>
            <person name="Shi L."/>
            <person name="Shih D."/>
            <person name="Sparrow T."/>
            <person name="Spaulding J."/>
            <person name="Stalker J."/>
            <person name="Stange-Thomann N."/>
            <person name="Stavropoulos S."/>
            <person name="Stone C."/>
            <person name="Strader C."/>
            <person name="Tesfaye S."/>
            <person name="Thomson T."/>
            <person name="Thoulutsang Y."/>
            <person name="Thoulutsang D."/>
            <person name="Topham K."/>
            <person name="Topping I."/>
            <person name="Tsamla T."/>
            <person name="Vassiliev H."/>
            <person name="Vo A."/>
            <person name="Wangchuk T."/>
            <person name="Wangdi T."/>
            <person name="Weiand M."/>
            <person name="Wilkinson J."/>
            <person name="Wilson A."/>
            <person name="Yadav S."/>
            <person name="Young G."/>
            <person name="Yu Q."/>
            <person name="Zembek L."/>
            <person name="Zhong D."/>
            <person name="Zimmer A."/>
            <person name="Zwirko Z."/>
            <person name="Jaffe D.B."/>
            <person name="Alvarez P."/>
            <person name="Brockman W."/>
            <person name="Butler J."/>
            <person name="Chin C."/>
            <person name="Gnerre S."/>
            <person name="MacCallum I."/>
            <person name="Graves J.A."/>
            <person name="Ponting C.P."/>
            <person name="Breen M."/>
            <person name="Samollow P.B."/>
            <person name="Lander E.S."/>
            <person name="Lindblad-Toh K."/>
        </authorList>
    </citation>
    <scope>NUCLEOTIDE SEQUENCE [LARGE SCALE GENOMIC DNA]</scope>
</reference>
<sequence length="439" mass="50648">MHLHDRLEWGAPEASGKWSPEVEFQVACMGGGKRRVRRRSSVLEPKCRTLDQPWSGDSVCLEEGNPEEEEEEMAPVLLPTVSQESVTFKDVAVNFTQEEWQRLSPAQRDLYRDVMLENYRNLISLGLPISKPDMIFQLEQGEEPWRLDLQGNEEKAGPRNISLSWENMPETQELTPKQNISEGEGGSPDILMERLRGEISPVPEDRVEKQRENNMGKPREKPLFHERGYKQISINPAPKTTKERGHECNQCRKSFFDRSSLNRHQRTHTGEKPYACKECGKAFSHSSSLRRHEMTHTGESPYECNECGKAFSQKSILTRHQLTHTGEKPYECNECEKAFFGLSSLIRHQRTHTGETPFECNECGKAFFDRSSLTQHQKIHSKEKPFECNECGKAFNQRSHLNRHQRTHTGEKPYECSVCGKVFSSKSSIIQHQRRYAKE</sequence>
<evidence type="ECO:0000256" key="2">
    <source>
        <dbReference type="ARBA" id="ARBA00004123"/>
    </source>
</evidence>
<reference evidence="15" key="3">
    <citation type="submission" date="2025-09" db="UniProtKB">
        <authorList>
            <consortium name="Ensembl"/>
        </authorList>
    </citation>
    <scope>IDENTIFICATION</scope>
</reference>
<keyword evidence="5" id="KW-0677">Repeat</keyword>
<evidence type="ECO:0000256" key="11">
    <source>
        <dbReference type="ARBA" id="ARBA00023242"/>
    </source>
</evidence>
<keyword evidence="11" id="KW-0539">Nucleus</keyword>
<dbReference type="Gene3D" id="6.10.140.140">
    <property type="match status" value="1"/>
</dbReference>
<dbReference type="InterPro" id="IPR036051">
    <property type="entry name" value="KRAB_dom_sf"/>
</dbReference>
<dbReference type="FunFam" id="3.30.160.60:FF:002254">
    <property type="entry name" value="Zinc finger protein 540"/>
    <property type="match status" value="2"/>
</dbReference>
<feature type="domain" description="C2H2-type" evidence="13">
    <location>
        <begin position="358"/>
        <end position="385"/>
    </location>
</feature>
<dbReference type="InterPro" id="IPR013087">
    <property type="entry name" value="Znf_C2H2_type"/>
</dbReference>
<evidence type="ECO:0000256" key="8">
    <source>
        <dbReference type="ARBA" id="ARBA00023015"/>
    </source>
</evidence>
<dbReference type="SUPFAM" id="SSF109640">
    <property type="entry name" value="KRAB domain (Kruppel-associated box)"/>
    <property type="match status" value="1"/>
</dbReference>
<evidence type="ECO:0000256" key="5">
    <source>
        <dbReference type="ARBA" id="ARBA00022737"/>
    </source>
</evidence>
<dbReference type="GO" id="GO:0003677">
    <property type="term" value="F:DNA binding"/>
    <property type="evidence" value="ECO:0007669"/>
    <property type="project" value="UniProtKB-KW"/>
</dbReference>
<name>A0A5F8HG07_MONDO</name>
<keyword evidence="16" id="KW-1185">Reference proteome</keyword>
<evidence type="ECO:0000256" key="1">
    <source>
        <dbReference type="ARBA" id="ARBA00003767"/>
    </source>
</evidence>
<feature type="domain" description="C2H2-type" evidence="13">
    <location>
        <begin position="386"/>
        <end position="413"/>
    </location>
</feature>
<evidence type="ECO:0000256" key="4">
    <source>
        <dbReference type="ARBA" id="ARBA00022723"/>
    </source>
</evidence>
<dbReference type="SMART" id="SM00355">
    <property type="entry name" value="ZnF_C2H2"/>
    <property type="match status" value="7"/>
</dbReference>
<dbReference type="Pfam" id="PF01352">
    <property type="entry name" value="KRAB"/>
    <property type="match status" value="1"/>
</dbReference>
<keyword evidence="8" id="KW-0805">Transcription regulation</keyword>
<evidence type="ECO:0000313" key="15">
    <source>
        <dbReference type="Ensembl" id="ENSMODP00000058764.1"/>
    </source>
</evidence>
<evidence type="ECO:0000259" key="13">
    <source>
        <dbReference type="PROSITE" id="PS50157"/>
    </source>
</evidence>
<feature type="domain" description="KRAB" evidence="14">
    <location>
        <begin position="86"/>
        <end position="157"/>
    </location>
</feature>
<dbReference type="PROSITE" id="PS50157">
    <property type="entry name" value="ZINC_FINGER_C2H2_2"/>
    <property type="match status" value="7"/>
</dbReference>
<dbReference type="InterPro" id="IPR036236">
    <property type="entry name" value="Znf_C2H2_sf"/>
</dbReference>
<evidence type="ECO:0000256" key="10">
    <source>
        <dbReference type="ARBA" id="ARBA00023163"/>
    </source>
</evidence>
<dbReference type="PANTHER" id="PTHR24404:SF100">
    <property type="entry name" value="ZINC FINGER PROTEIN 501"/>
    <property type="match status" value="1"/>
</dbReference>
<dbReference type="Ensembl" id="ENSMODT00000080314.1">
    <property type="protein sequence ID" value="ENSMODP00000058764.1"/>
    <property type="gene ID" value="ENSMODG00000040002.1"/>
</dbReference>
<accession>A0A5F8HG07</accession>
<evidence type="ECO:0000256" key="9">
    <source>
        <dbReference type="ARBA" id="ARBA00023125"/>
    </source>
</evidence>
<protein>
    <recommendedName>
        <fullName evidence="17">Zinc finger protein 2</fullName>
    </recommendedName>
</protein>
<dbReference type="FunFam" id="3.30.160.60:FF:001498">
    <property type="entry name" value="Zinc finger protein 404"/>
    <property type="match status" value="2"/>
</dbReference>
<dbReference type="FunFam" id="3.30.160.60:FF:000947">
    <property type="entry name" value="zinc finger protein 2 isoform X2"/>
    <property type="match status" value="1"/>
</dbReference>
<feature type="domain" description="C2H2-type" evidence="13">
    <location>
        <begin position="330"/>
        <end position="357"/>
    </location>
</feature>
<evidence type="ECO:0000256" key="6">
    <source>
        <dbReference type="ARBA" id="ARBA00022771"/>
    </source>
</evidence>
<dbReference type="Proteomes" id="UP000002280">
    <property type="component" value="Chromosome 1"/>
</dbReference>
<dbReference type="Pfam" id="PF00096">
    <property type="entry name" value="zf-C2H2"/>
    <property type="match status" value="3"/>
</dbReference>
<evidence type="ECO:0000256" key="7">
    <source>
        <dbReference type="ARBA" id="ARBA00022833"/>
    </source>
</evidence>
<feature type="domain" description="C2H2-type" evidence="13">
    <location>
        <begin position="246"/>
        <end position="273"/>
    </location>
</feature>
<evidence type="ECO:0000259" key="14">
    <source>
        <dbReference type="PROSITE" id="PS50805"/>
    </source>
</evidence>
<dbReference type="Bgee" id="ENSMODG00000040002">
    <property type="expression patterns" value="Expressed in skeletal muscle tissue and 16 other cell types or tissues"/>
</dbReference>
<proteinExistence type="inferred from homology"/>
<dbReference type="GO" id="GO:0006355">
    <property type="term" value="P:regulation of DNA-templated transcription"/>
    <property type="evidence" value="ECO:0007669"/>
    <property type="project" value="InterPro"/>
</dbReference>
<dbReference type="FunFam" id="3.30.160.60:FF:001509">
    <property type="entry name" value="Zinc finger protein 616"/>
    <property type="match status" value="1"/>
</dbReference>
<keyword evidence="6 12" id="KW-0863">Zinc-finger</keyword>
<comment type="similarity">
    <text evidence="3">Belongs to the krueppel C2H2-type zinc-finger protein family.</text>
</comment>
<dbReference type="Gene3D" id="3.30.160.60">
    <property type="entry name" value="Classic Zinc Finger"/>
    <property type="match status" value="7"/>
</dbReference>
<keyword evidence="10" id="KW-0804">Transcription</keyword>
<organism evidence="15 16">
    <name type="scientific">Monodelphis domestica</name>
    <name type="common">Gray short-tailed opossum</name>
    <dbReference type="NCBI Taxonomy" id="13616"/>
    <lineage>
        <taxon>Eukaryota</taxon>
        <taxon>Metazoa</taxon>
        <taxon>Chordata</taxon>
        <taxon>Craniata</taxon>
        <taxon>Vertebrata</taxon>
        <taxon>Euteleostomi</taxon>
        <taxon>Mammalia</taxon>
        <taxon>Metatheria</taxon>
        <taxon>Didelphimorphia</taxon>
        <taxon>Didelphidae</taxon>
        <taxon>Monodelphis</taxon>
    </lineage>
</organism>
<dbReference type="GO" id="GO:0005634">
    <property type="term" value="C:nucleus"/>
    <property type="evidence" value="ECO:0007669"/>
    <property type="project" value="UniProtKB-SubCell"/>
</dbReference>
<feature type="domain" description="C2H2-type" evidence="13">
    <location>
        <begin position="274"/>
        <end position="301"/>
    </location>
</feature>
<dbReference type="SUPFAM" id="SSF57667">
    <property type="entry name" value="beta-beta-alpha zinc fingers"/>
    <property type="match status" value="4"/>
</dbReference>
<feature type="domain" description="C2H2-type" evidence="13">
    <location>
        <begin position="414"/>
        <end position="439"/>
    </location>
</feature>
<keyword evidence="7" id="KW-0862">Zinc</keyword>
<comment type="function">
    <text evidence="1">May be involved in transcriptional regulation.</text>
</comment>
<dbReference type="PROSITE" id="PS00028">
    <property type="entry name" value="ZINC_FINGER_C2H2_1"/>
    <property type="match status" value="6"/>
</dbReference>
<dbReference type="PANTHER" id="PTHR24404">
    <property type="entry name" value="ZINC FINGER PROTEIN"/>
    <property type="match status" value="1"/>
</dbReference>
<dbReference type="InterPro" id="IPR050589">
    <property type="entry name" value="Ikaros_C2H2-ZF"/>
</dbReference>
<dbReference type="GeneTree" id="ENSGT00940000160826"/>
<reference evidence="15" key="2">
    <citation type="submission" date="2025-08" db="UniProtKB">
        <authorList>
            <consortium name="Ensembl"/>
        </authorList>
    </citation>
    <scope>IDENTIFICATION</scope>
</reference>
<evidence type="ECO:0000313" key="16">
    <source>
        <dbReference type="Proteomes" id="UP000002280"/>
    </source>
</evidence>
<dbReference type="SMART" id="SM00349">
    <property type="entry name" value="KRAB"/>
    <property type="match status" value="1"/>
</dbReference>
<keyword evidence="9" id="KW-0238">DNA-binding</keyword>
<dbReference type="OMA" id="TKERGHE"/>